<dbReference type="GO" id="GO:0045892">
    <property type="term" value="P:negative regulation of DNA-templated transcription"/>
    <property type="evidence" value="ECO:0007669"/>
    <property type="project" value="TreeGrafter"/>
</dbReference>
<evidence type="ECO:0000313" key="7">
    <source>
        <dbReference type="Proteomes" id="UP000076935"/>
    </source>
</evidence>
<proteinExistence type="predicted"/>
<keyword evidence="2" id="KW-0238">DNA-binding</keyword>
<dbReference type="InterPro" id="IPR005471">
    <property type="entry name" value="Tscrpt_reg_IclR_N"/>
</dbReference>
<gene>
    <name evidence="6" type="ORF">AWH49_06340</name>
</gene>
<dbReference type="InterPro" id="IPR036388">
    <property type="entry name" value="WH-like_DNA-bd_sf"/>
</dbReference>
<dbReference type="AlphaFoldDB" id="A0A177LDK8"/>
<evidence type="ECO:0000256" key="1">
    <source>
        <dbReference type="ARBA" id="ARBA00023015"/>
    </source>
</evidence>
<dbReference type="PANTHER" id="PTHR30136">
    <property type="entry name" value="HELIX-TURN-HELIX TRANSCRIPTIONAL REGULATOR, ICLR FAMILY"/>
    <property type="match status" value="1"/>
</dbReference>
<organism evidence="6 7">
    <name type="scientific">Domibacillus aminovorans</name>
    <dbReference type="NCBI Taxonomy" id="29332"/>
    <lineage>
        <taxon>Bacteria</taxon>
        <taxon>Bacillati</taxon>
        <taxon>Bacillota</taxon>
        <taxon>Bacilli</taxon>
        <taxon>Bacillales</taxon>
        <taxon>Bacillaceae</taxon>
        <taxon>Domibacillus</taxon>
    </lineage>
</organism>
<dbReference type="Gene3D" id="1.10.10.10">
    <property type="entry name" value="Winged helix-like DNA-binding domain superfamily/Winged helix DNA-binding domain"/>
    <property type="match status" value="1"/>
</dbReference>
<keyword evidence="1" id="KW-0805">Transcription regulation</keyword>
<dbReference type="SUPFAM" id="SSF46785">
    <property type="entry name" value="Winged helix' DNA-binding domain"/>
    <property type="match status" value="1"/>
</dbReference>
<dbReference type="PROSITE" id="PS51078">
    <property type="entry name" value="ICLR_ED"/>
    <property type="match status" value="1"/>
</dbReference>
<sequence length="267" mass="29979">MNNLNNTTNQKPNKKQEVSSVQAVDRALKLLTLIADSNTPVLAADLAVKANLNRTTVWRLLATLEGQDFIERDPFTKGYQLGYASTKLISGMDQYSPLIRRARRTMEQLLEKVHESVLLSVPKTFGVLTIDQINPSNQSIRVADYINSTMPLHGTSNGKLLLSYLSKSELDILLDRQLEQFTPHTITEREELYEEIELIRKQGFATNFLELDENENGISAPILDKQGNLVSFLSVSGPSFRFSKEKVLSWAPTVIASAKEITNNLEK</sequence>
<dbReference type="InterPro" id="IPR029016">
    <property type="entry name" value="GAF-like_dom_sf"/>
</dbReference>
<dbReference type="EMBL" id="LQWY01000002">
    <property type="protein sequence ID" value="OAH63265.1"/>
    <property type="molecule type" value="Genomic_DNA"/>
</dbReference>
<dbReference type="Proteomes" id="UP000076935">
    <property type="component" value="Unassembled WGS sequence"/>
</dbReference>
<evidence type="ECO:0000259" key="4">
    <source>
        <dbReference type="PROSITE" id="PS51077"/>
    </source>
</evidence>
<evidence type="ECO:0000313" key="6">
    <source>
        <dbReference type="EMBL" id="OAH63265.1"/>
    </source>
</evidence>
<name>A0A177LDK8_9BACI</name>
<reference evidence="6 7" key="1">
    <citation type="submission" date="2016-01" db="EMBL/GenBank/DDBJ databases">
        <title>Investigation of taxonomic status of Bacillus aminovorans.</title>
        <authorList>
            <person name="Verma A."/>
            <person name="Pal Y."/>
            <person name="Krishnamurthi S."/>
        </authorList>
    </citation>
    <scope>NUCLEOTIDE SEQUENCE [LARGE SCALE GENOMIC DNA]</scope>
    <source>
        <strain evidence="6 7">DSM 1314</strain>
    </source>
</reference>
<dbReference type="PROSITE" id="PS51077">
    <property type="entry name" value="HTH_ICLR"/>
    <property type="match status" value="1"/>
</dbReference>
<keyword evidence="3" id="KW-0804">Transcription</keyword>
<feature type="domain" description="HTH iclR-type" evidence="4">
    <location>
        <begin position="21"/>
        <end position="83"/>
    </location>
</feature>
<dbReference type="Pfam" id="PF09339">
    <property type="entry name" value="HTH_IclR"/>
    <property type="match status" value="1"/>
</dbReference>
<dbReference type="PANTHER" id="PTHR30136:SF24">
    <property type="entry name" value="HTH-TYPE TRANSCRIPTIONAL REPRESSOR ALLR"/>
    <property type="match status" value="1"/>
</dbReference>
<dbReference type="Pfam" id="PF01614">
    <property type="entry name" value="IclR_C"/>
    <property type="match status" value="1"/>
</dbReference>
<evidence type="ECO:0000256" key="3">
    <source>
        <dbReference type="ARBA" id="ARBA00023163"/>
    </source>
</evidence>
<dbReference type="InterPro" id="IPR050707">
    <property type="entry name" value="HTH_MetabolicPath_Reg"/>
</dbReference>
<keyword evidence="7" id="KW-1185">Reference proteome</keyword>
<dbReference type="RefSeq" id="WP_063964333.1">
    <property type="nucleotide sequence ID" value="NZ_JBCNAN010000047.1"/>
</dbReference>
<evidence type="ECO:0000256" key="2">
    <source>
        <dbReference type="ARBA" id="ARBA00023125"/>
    </source>
</evidence>
<feature type="domain" description="IclR-ED" evidence="5">
    <location>
        <begin position="77"/>
        <end position="267"/>
    </location>
</feature>
<dbReference type="InterPro" id="IPR014757">
    <property type="entry name" value="Tscrpt_reg_IclR_C"/>
</dbReference>
<dbReference type="InterPro" id="IPR036390">
    <property type="entry name" value="WH_DNA-bd_sf"/>
</dbReference>
<protein>
    <submittedName>
        <fullName evidence="6">Transcriptional regulator</fullName>
    </submittedName>
</protein>
<dbReference type="GO" id="GO:0003700">
    <property type="term" value="F:DNA-binding transcription factor activity"/>
    <property type="evidence" value="ECO:0007669"/>
    <property type="project" value="TreeGrafter"/>
</dbReference>
<dbReference type="GO" id="GO:0003677">
    <property type="term" value="F:DNA binding"/>
    <property type="evidence" value="ECO:0007669"/>
    <property type="project" value="UniProtKB-KW"/>
</dbReference>
<evidence type="ECO:0000259" key="5">
    <source>
        <dbReference type="PROSITE" id="PS51078"/>
    </source>
</evidence>
<comment type="caution">
    <text evidence="6">The sequence shown here is derived from an EMBL/GenBank/DDBJ whole genome shotgun (WGS) entry which is preliminary data.</text>
</comment>
<accession>A0A177LDK8</accession>
<dbReference type="Gene3D" id="3.30.450.40">
    <property type="match status" value="1"/>
</dbReference>
<dbReference type="SUPFAM" id="SSF55781">
    <property type="entry name" value="GAF domain-like"/>
    <property type="match status" value="1"/>
</dbReference>
<dbReference type="SMART" id="SM00346">
    <property type="entry name" value="HTH_ICLR"/>
    <property type="match status" value="1"/>
</dbReference>